<dbReference type="STRING" id="1441469.A0A225B5Y3"/>
<dbReference type="Proteomes" id="UP000214365">
    <property type="component" value="Unassembled WGS sequence"/>
</dbReference>
<dbReference type="InterPro" id="IPR001138">
    <property type="entry name" value="Zn2Cys6_DnaBD"/>
</dbReference>
<keyword evidence="2" id="KW-0479">Metal-binding</keyword>
<dbReference type="OrthoDB" id="4898680at2759"/>
<comment type="caution">
    <text evidence="9">The sequence shown here is derived from an EMBL/GenBank/DDBJ whole genome shotgun (WGS) entry which is preliminary data.</text>
</comment>
<organism evidence="9 10">
    <name type="scientific">Talaromyces atroroseus</name>
    <dbReference type="NCBI Taxonomy" id="1441469"/>
    <lineage>
        <taxon>Eukaryota</taxon>
        <taxon>Fungi</taxon>
        <taxon>Dikarya</taxon>
        <taxon>Ascomycota</taxon>
        <taxon>Pezizomycotina</taxon>
        <taxon>Eurotiomycetes</taxon>
        <taxon>Eurotiomycetidae</taxon>
        <taxon>Eurotiales</taxon>
        <taxon>Trichocomaceae</taxon>
        <taxon>Talaromyces</taxon>
        <taxon>Talaromyces sect. Trachyspermi</taxon>
    </lineage>
</organism>
<evidence type="ECO:0000256" key="2">
    <source>
        <dbReference type="ARBA" id="ARBA00022723"/>
    </source>
</evidence>
<dbReference type="PANTHER" id="PTHR31001">
    <property type="entry name" value="UNCHARACTERIZED TRANSCRIPTIONAL REGULATORY PROTEIN"/>
    <property type="match status" value="1"/>
</dbReference>
<evidence type="ECO:0000313" key="9">
    <source>
        <dbReference type="EMBL" id="OKL61317.1"/>
    </source>
</evidence>
<sequence length="766" mass="86206">MSTRRRNGQLSSCEPCRKIKLRCDHVLPVCGRCRQKGQSDRCIYHPAPLTQPRLLVNDGSGSLLSKKRKHQPSLLTKKGSTNFLEQYRIPTATTPSKNEARRTSSVDEHRAKRPKRPVSFSTGFLGPSSYWSTFEEPEESSRILAPKPASSSEQTDAHVNSEEDMESSTVDLEQIGFGARILALLDDLPLFENLLRFRSEHTRPWIFGEMVTKEVSETLLASHNHWMPHGANTKNQKSRLRAWSKHIFNNSASTLSSHRNMTVSEYFSVASTRWESIGLMFAWIGITTMMIPDGHECLRLENGATVDKHELRTLAIEVSETCLGFCDKLATMSDPVSWLLLQHTVLLLDTFGDSDYRPWRKLGELSTVIFALGLHRPKPNDSSAPLFLLEIRRRVMTGAFLLDKQLATLLGRPPRIAWQYCDAQMPLDLPYEDIFVASDGKDEDNMMKRIGPDGWNVDGQFNSGSQARLYLIFAIMREKILALVLSPHLDDMARRISETCAEHDRLRSTMPEALKWTPSGGCQMTDPEEEFLAHFHLEFLNNDFMLHRVLVKETGDGKDKLLKVAREMLTALLALVSRTMLRSRYESIWILCFIGLPCAGVLAQELLRRLQSRSSSSSAFDLAPFPRSEVIQNLSVFASHLNALLNDRDGNHDIALKGLHAIRNVLDHVLSGDHDFSRPNNNSNNDAHKAAGDNQDGPAASTSLSLENERLLATTGIPDDMAFTASVGWAPPSDIPGWFMDDTNGMEFMTWLDKLDWGQDTLLSYS</sequence>
<feature type="region of interest" description="Disordered" evidence="7">
    <location>
        <begin position="90"/>
        <end position="118"/>
    </location>
</feature>
<dbReference type="GeneID" id="31003495"/>
<feature type="region of interest" description="Disordered" evidence="7">
    <location>
        <begin position="673"/>
        <end position="701"/>
    </location>
</feature>
<dbReference type="SMART" id="SM00066">
    <property type="entry name" value="GAL4"/>
    <property type="match status" value="1"/>
</dbReference>
<dbReference type="GO" id="GO:0006351">
    <property type="term" value="P:DNA-templated transcription"/>
    <property type="evidence" value="ECO:0007669"/>
    <property type="project" value="InterPro"/>
</dbReference>
<evidence type="ECO:0000256" key="6">
    <source>
        <dbReference type="ARBA" id="ARBA00023242"/>
    </source>
</evidence>
<dbReference type="GO" id="GO:0000981">
    <property type="term" value="F:DNA-binding transcription factor activity, RNA polymerase II-specific"/>
    <property type="evidence" value="ECO:0007669"/>
    <property type="project" value="InterPro"/>
</dbReference>
<name>A0A225B5Y3_TALAT</name>
<dbReference type="CDD" id="cd00067">
    <property type="entry name" value="GAL4"/>
    <property type="match status" value="1"/>
</dbReference>
<keyword evidence="4" id="KW-0238">DNA-binding</keyword>
<keyword evidence="10" id="KW-1185">Reference proteome</keyword>
<evidence type="ECO:0000256" key="1">
    <source>
        <dbReference type="ARBA" id="ARBA00004123"/>
    </source>
</evidence>
<dbReference type="CDD" id="cd12148">
    <property type="entry name" value="fungal_TF_MHR"/>
    <property type="match status" value="1"/>
</dbReference>
<keyword evidence="6" id="KW-0539">Nucleus</keyword>
<dbReference type="InterPro" id="IPR036864">
    <property type="entry name" value="Zn2-C6_fun-type_DNA-bd_sf"/>
</dbReference>
<keyword evidence="3" id="KW-0805">Transcription regulation</keyword>
<evidence type="ECO:0000256" key="5">
    <source>
        <dbReference type="ARBA" id="ARBA00023163"/>
    </source>
</evidence>
<feature type="region of interest" description="Disordered" evidence="7">
    <location>
        <begin position="141"/>
        <end position="167"/>
    </location>
</feature>
<dbReference type="InterPro" id="IPR050613">
    <property type="entry name" value="Sec_Metabolite_Reg"/>
</dbReference>
<dbReference type="GO" id="GO:0008270">
    <property type="term" value="F:zinc ion binding"/>
    <property type="evidence" value="ECO:0007669"/>
    <property type="project" value="InterPro"/>
</dbReference>
<evidence type="ECO:0000256" key="4">
    <source>
        <dbReference type="ARBA" id="ARBA00023125"/>
    </source>
</evidence>
<dbReference type="AlphaFoldDB" id="A0A225B5Y3"/>
<keyword evidence="5" id="KW-0804">Transcription</keyword>
<reference evidence="9 10" key="1">
    <citation type="submission" date="2015-06" db="EMBL/GenBank/DDBJ databases">
        <title>Talaromyces atroroseus IBT 11181 draft genome.</title>
        <authorList>
            <person name="Rasmussen K.B."/>
            <person name="Rasmussen S."/>
            <person name="Petersen B."/>
            <person name="Sicheritz-Ponten T."/>
            <person name="Mortensen U.H."/>
            <person name="Thrane U."/>
        </authorList>
    </citation>
    <scope>NUCLEOTIDE SEQUENCE [LARGE SCALE GENOMIC DNA]</scope>
    <source>
        <strain evidence="9 10">IBT 11181</strain>
    </source>
</reference>
<dbReference type="GO" id="GO:0005634">
    <property type="term" value="C:nucleus"/>
    <property type="evidence" value="ECO:0007669"/>
    <property type="project" value="UniProtKB-SubCell"/>
</dbReference>
<proteinExistence type="predicted"/>
<feature type="compositionally biased region" description="Basic and acidic residues" evidence="7">
    <location>
        <begin position="98"/>
        <end position="110"/>
    </location>
</feature>
<evidence type="ECO:0000256" key="7">
    <source>
        <dbReference type="SAM" id="MobiDB-lite"/>
    </source>
</evidence>
<evidence type="ECO:0000259" key="8">
    <source>
        <dbReference type="PROSITE" id="PS50048"/>
    </source>
</evidence>
<comment type="subcellular location">
    <subcellularLocation>
        <location evidence="1">Nucleus</location>
    </subcellularLocation>
</comment>
<protein>
    <recommendedName>
        <fullName evidence="8">Zn(2)-C6 fungal-type domain-containing protein</fullName>
    </recommendedName>
</protein>
<dbReference type="SUPFAM" id="SSF57701">
    <property type="entry name" value="Zn2/Cys6 DNA-binding domain"/>
    <property type="match status" value="1"/>
</dbReference>
<dbReference type="PANTHER" id="PTHR31001:SF53">
    <property type="entry name" value="ZN(II)2CYS6 TRANSCRIPTION FACTOR (EUROFUNG)"/>
    <property type="match status" value="1"/>
</dbReference>
<dbReference type="RefSeq" id="XP_020121438.1">
    <property type="nucleotide sequence ID" value="XM_020266073.1"/>
</dbReference>
<dbReference type="InterPro" id="IPR007219">
    <property type="entry name" value="XnlR_reg_dom"/>
</dbReference>
<dbReference type="GO" id="GO:0003677">
    <property type="term" value="F:DNA binding"/>
    <property type="evidence" value="ECO:0007669"/>
    <property type="project" value="UniProtKB-KW"/>
</dbReference>
<evidence type="ECO:0000256" key="3">
    <source>
        <dbReference type="ARBA" id="ARBA00023015"/>
    </source>
</evidence>
<gene>
    <name evidence="9" type="ORF">UA08_03740</name>
</gene>
<dbReference type="SMART" id="SM00906">
    <property type="entry name" value="Fungal_trans"/>
    <property type="match status" value="1"/>
</dbReference>
<accession>A0A225B5Y3</accession>
<dbReference type="Gene3D" id="4.10.240.10">
    <property type="entry name" value="Zn(2)-C6 fungal-type DNA-binding domain"/>
    <property type="match status" value="1"/>
</dbReference>
<dbReference type="PROSITE" id="PS50048">
    <property type="entry name" value="ZN2_CY6_FUNGAL_2"/>
    <property type="match status" value="1"/>
</dbReference>
<evidence type="ECO:0000313" key="10">
    <source>
        <dbReference type="Proteomes" id="UP000214365"/>
    </source>
</evidence>
<dbReference type="Pfam" id="PF04082">
    <property type="entry name" value="Fungal_trans"/>
    <property type="match status" value="1"/>
</dbReference>
<feature type="domain" description="Zn(2)-C6 fungal-type" evidence="8">
    <location>
        <begin position="12"/>
        <end position="44"/>
    </location>
</feature>
<dbReference type="PROSITE" id="PS00463">
    <property type="entry name" value="ZN2_CY6_FUNGAL_1"/>
    <property type="match status" value="1"/>
</dbReference>
<dbReference type="Pfam" id="PF00172">
    <property type="entry name" value="Zn_clus"/>
    <property type="match status" value="1"/>
</dbReference>
<dbReference type="EMBL" id="LFMY01000004">
    <property type="protein sequence ID" value="OKL61317.1"/>
    <property type="molecule type" value="Genomic_DNA"/>
</dbReference>